<sequence>MTGTLLVDQHFETGELVEVWSTNVHLGSYCLVTTKSRSVTAPIPALRRWLADVLE</sequence>
<protein>
    <recommendedName>
        <fullName evidence="3">LysR family transcriptional regulator</fullName>
    </recommendedName>
</protein>
<name>A0A1R3V8B5_9HYPH</name>
<evidence type="ECO:0008006" key="3">
    <source>
        <dbReference type="Google" id="ProtNLM"/>
    </source>
</evidence>
<dbReference type="STRING" id="1631249.BQ8794_240311"/>
<keyword evidence="2" id="KW-1185">Reference proteome</keyword>
<dbReference type="AlphaFoldDB" id="A0A1R3V8B5"/>
<accession>A0A1R3V8B5</accession>
<evidence type="ECO:0000313" key="1">
    <source>
        <dbReference type="EMBL" id="SIT56104.1"/>
    </source>
</evidence>
<organism evidence="1 2">
    <name type="scientific">Mesorhizobium prunaredense</name>
    <dbReference type="NCBI Taxonomy" id="1631249"/>
    <lineage>
        <taxon>Bacteria</taxon>
        <taxon>Pseudomonadati</taxon>
        <taxon>Pseudomonadota</taxon>
        <taxon>Alphaproteobacteria</taxon>
        <taxon>Hyphomicrobiales</taxon>
        <taxon>Phyllobacteriaceae</taxon>
        <taxon>Mesorhizobium</taxon>
    </lineage>
</organism>
<dbReference type="Proteomes" id="UP000188388">
    <property type="component" value="Unassembled WGS sequence"/>
</dbReference>
<evidence type="ECO:0000313" key="2">
    <source>
        <dbReference type="Proteomes" id="UP000188388"/>
    </source>
</evidence>
<proteinExistence type="predicted"/>
<dbReference type="EMBL" id="FTPD01000017">
    <property type="protein sequence ID" value="SIT56104.1"/>
    <property type="molecule type" value="Genomic_DNA"/>
</dbReference>
<reference evidence="2" key="1">
    <citation type="submission" date="2017-01" db="EMBL/GenBank/DDBJ databases">
        <authorList>
            <person name="Brunel B."/>
        </authorList>
    </citation>
    <scope>NUCLEOTIDE SEQUENCE [LARGE SCALE GENOMIC DNA]</scope>
</reference>
<gene>
    <name evidence="1" type="ORF">BQ8794_240311</name>
</gene>